<accession>A0A2Z4AKE6</accession>
<dbReference type="KEGG" id="mtar:DF168_00267"/>
<dbReference type="Proteomes" id="UP000247465">
    <property type="component" value="Chromosome"/>
</dbReference>
<sequence length="483" mass="53946">MVEKSVPHEVIPSDNLPPVRYRDLPEAPSWRKLVGPSVLLLGLALGSGEFVLWPFITYKYGFTIFWACMLGVTTQYFINMEVERWTLATGETAVIGFCRLWKHWAWIFLLCNVIPWMWPGWASGAATLLTWEIGGGEGVRVLYSILSLIVVGLALTLGPVVYNTVERIQMVLVGTVMVFLFVLFFLLVDLVHVGDMLRGIASIGTIPEGINTQLLLGAVAFAGAGGTMNLAQSDFLRDKGYAMGAYIGRLTSPLTGKKEVVSDIGYHFEPTEENINRWRAWWKAANAEHLITFFLLSVLSLMFLSLIAYATTSGEPGLEQGMGFIAVQGDYIGARYGGFFRHFFHWMGIAILLTTELGILDAGARISSDIIKVNWLRNNEKWTDERLYFILLWGQIGLGCLIMILGLVIEGFNQPLVLLVLSASLNGGVMLVYSILLFWMNNRVLRGPVGMGLMRKIAILWACGFFGFFTIMTLMDQLPKLWR</sequence>
<name>A0A2Z4AKE6_9BACT</name>
<dbReference type="EMBL" id="CP029803">
    <property type="protein sequence ID" value="AWT59090.1"/>
    <property type="molecule type" value="Genomic_DNA"/>
</dbReference>
<reference evidence="2 3" key="1">
    <citation type="submission" date="2018-06" db="EMBL/GenBank/DDBJ databases">
        <title>Draft Genome Sequence of a Novel Marine Bacterium Related to the Verrucomicrobia.</title>
        <authorList>
            <person name="Vosseberg J."/>
            <person name="Martijn J."/>
            <person name="Ettema T.J.G."/>
        </authorList>
    </citation>
    <scope>NUCLEOTIDE SEQUENCE [LARGE SCALE GENOMIC DNA]</scope>
    <source>
        <strain evidence="2">TARA_B100001123</strain>
    </source>
</reference>
<feature type="transmembrane region" description="Helical" evidence="1">
    <location>
        <begin position="387"/>
        <end position="409"/>
    </location>
</feature>
<evidence type="ECO:0008006" key="4">
    <source>
        <dbReference type="Google" id="ProtNLM"/>
    </source>
</evidence>
<feature type="transmembrane region" description="Helical" evidence="1">
    <location>
        <begin position="141"/>
        <end position="162"/>
    </location>
</feature>
<gene>
    <name evidence="2" type="ORF">DF168_00267</name>
</gene>
<evidence type="ECO:0000256" key="1">
    <source>
        <dbReference type="SAM" id="Phobius"/>
    </source>
</evidence>
<feature type="transmembrane region" description="Helical" evidence="1">
    <location>
        <begin position="457"/>
        <end position="475"/>
    </location>
</feature>
<feature type="transmembrane region" description="Helical" evidence="1">
    <location>
        <begin position="60"/>
        <end position="78"/>
    </location>
</feature>
<feature type="transmembrane region" description="Helical" evidence="1">
    <location>
        <begin position="104"/>
        <end position="129"/>
    </location>
</feature>
<feature type="transmembrane region" description="Helical" evidence="1">
    <location>
        <begin position="415"/>
        <end position="436"/>
    </location>
</feature>
<keyword evidence="1" id="KW-1133">Transmembrane helix</keyword>
<keyword evidence="1" id="KW-0472">Membrane</keyword>
<dbReference type="NCBIfam" id="NF037982">
    <property type="entry name" value="Nramp_1"/>
    <property type="match status" value="1"/>
</dbReference>
<feature type="transmembrane region" description="Helical" evidence="1">
    <location>
        <begin position="343"/>
        <end position="366"/>
    </location>
</feature>
<protein>
    <recommendedName>
        <fullName evidence="4">Divalent metal cation transporter MntH</fullName>
    </recommendedName>
</protein>
<dbReference type="AlphaFoldDB" id="A0A2Z4AKE6"/>
<feature type="transmembrane region" description="Helical" evidence="1">
    <location>
        <begin position="168"/>
        <end position="188"/>
    </location>
</feature>
<evidence type="ECO:0000313" key="3">
    <source>
        <dbReference type="Proteomes" id="UP000247465"/>
    </source>
</evidence>
<keyword evidence="1" id="KW-0812">Transmembrane</keyword>
<feature type="transmembrane region" description="Helical" evidence="1">
    <location>
        <begin position="290"/>
        <end position="310"/>
    </location>
</feature>
<evidence type="ECO:0000313" key="2">
    <source>
        <dbReference type="EMBL" id="AWT59090.1"/>
    </source>
</evidence>
<organism evidence="2 3">
    <name type="scientific">Candidatus Moanibacter tarae</name>
    <dbReference type="NCBI Taxonomy" id="2200854"/>
    <lineage>
        <taxon>Bacteria</taxon>
        <taxon>Pseudomonadati</taxon>
        <taxon>Verrucomicrobiota</taxon>
        <taxon>Opitutia</taxon>
        <taxon>Puniceicoccales</taxon>
        <taxon>Puniceicoccales incertae sedis</taxon>
        <taxon>Candidatus Moanibacter</taxon>
    </lineage>
</organism>
<proteinExistence type="predicted"/>